<accession>A0A1G8UCG0</accession>
<organism evidence="2 3">
    <name type="scientific">Salimicrobium halophilum</name>
    <dbReference type="NCBI Taxonomy" id="86666"/>
    <lineage>
        <taxon>Bacteria</taxon>
        <taxon>Bacillati</taxon>
        <taxon>Bacillota</taxon>
        <taxon>Bacilli</taxon>
        <taxon>Bacillales</taxon>
        <taxon>Bacillaceae</taxon>
        <taxon>Salimicrobium</taxon>
    </lineage>
</organism>
<dbReference type="InterPro" id="IPR029068">
    <property type="entry name" value="Glyas_Bleomycin-R_OHBP_Dase"/>
</dbReference>
<sequence length="121" mass="13618">MTQSPVKSKVNTVFIPVNDLEQSAQWYQNILGIKGETHNEHLFIADMEGEAGVILDSMPLWRDDQGNLPVLEAPVIQFGTDDIEASYAFMKENEVELVTEIQHGHFFVIKDLNGNKLMICA</sequence>
<keyword evidence="3" id="KW-1185">Reference proteome</keyword>
<dbReference type="Pfam" id="PF00903">
    <property type="entry name" value="Glyoxalase"/>
    <property type="match status" value="1"/>
</dbReference>
<proteinExistence type="predicted"/>
<evidence type="ECO:0000313" key="2">
    <source>
        <dbReference type="EMBL" id="SDJ51443.1"/>
    </source>
</evidence>
<dbReference type="InterPro" id="IPR037523">
    <property type="entry name" value="VOC_core"/>
</dbReference>
<dbReference type="InterPro" id="IPR004360">
    <property type="entry name" value="Glyas_Fos-R_dOase_dom"/>
</dbReference>
<dbReference type="Proteomes" id="UP000199225">
    <property type="component" value="Unassembled WGS sequence"/>
</dbReference>
<dbReference type="EMBL" id="FNEV01000006">
    <property type="protein sequence ID" value="SDJ51443.1"/>
    <property type="molecule type" value="Genomic_DNA"/>
</dbReference>
<evidence type="ECO:0000313" key="3">
    <source>
        <dbReference type="Proteomes" id="UP000199225"/>
    </source>
</evidence>
<dbReference type="SUPFAM" id="SSF54593">
    <property type="entry name" value="Glyoxalase/Bleomycin resistance protein/Dihydroxybiphenyl dioxygenase"/>
    <property type="match status" value="1"/>
</dbReference>
<reference evidence="3" key="1">
    <citation type="submission" date="2016-10" db="EMBL/GenBank/DDBJ databases">
        <authorList>
            <person name="Varghese N."/>
            <person name="Submissions S."/>
        </authorList>
    </citation>
    <scope>NUCLEOTIDE SEQUENCE [LARGE SCALE GENOMIC DNA]</scope>
    <source>
        <strain evidence="3">DSM 4771</strain>
    </source>
</reference>
<keyword evidence="2" id="KW-0560">Oxidoreductase</keyword>
<dbReference type="AlphaFoldDB" id="A0A1G8UCG0"/>
<protein>
    <submittedName>
        <fullName evidence="2">Catechol 2,3-dioxygenase</fullName>
    </submittedName>
</protein>
<keyword evidence="2" id="KW-0223">Dioxygenase</keyword>
<gene>
    <name evidence="2" type="ORF">SAMN04490247_2175</name>
</gene>
<dbReference type="OrthoDB" id="2354281at2"/>
<dbReference type="Gene3D" id="3.10.180.10">
    <property type="entry name" value="2,3-Dihydroxybiphenyl 1,2-Dioxygenase, domain 1"/>
    <property type="match status" value="1"/>
</dbReference>
<dbReference type="GO" id="GO:0051213">
    <property type="term" value="F:dioxygenase activity"/>
    <property type="evidence" value="ECO:0007669"/>
    <property type="project" value="UniProtKB-KW"/>
</dbReference>
<feature type="domain" description="VOC" evidence="1">
    <location>
        <begin position="9"/>
        <end position="121"/>
    </location>
</feature>
<dbReference type="STRING" id="86666.SAMN04490247_2175"/>
<dbReference type="RefSeq" id="WP_093193895.1">
    <property type="nucleotide sequence ID" value="NZ_FNEV01000006.1"/>
</dbReference>
<name>A0A1G8UCG0_9BACI</name>
<evidence type="ECO:0000259" key="1">
    <source>
        <dbReference type="PROSITE" id="PS51819"/>
    </source>
</evidence>
<dbReference type="PROSITE" id="PS51819">
    <property type="entry name" value="VOC"/>
    <property type="match status" value="1"/>
</dbReference>